<accession>A0AAV5SEM4</accession>
<keyword evidence="1" id="KW-0479">Metal-binding</keyword>
<dbReference type="GO" id="GO:0046872">
    <property type="term" value="F:metal ion binding"/>
    <property type="evidence" value="ECO:0007669"/>
    <property type="project" value="UniProtKB-KW"/>
</dbReference>
<proteinExistence type="predicted"/>
<organism evidence="3 4">
    <name type="scientific">Pristionchus entomophagus</name>
    <dbReference type="NCBI Taxonomy" id="358040"/>
    <lineage>
        <taxon>Eukaryota</taxon>
        <taxon>Metazoa</taxon>
        <taxon>Ecdysozoa</taxon>
        <taxon>Nematoda</taxon>
        <taxon>Chromadorea</taxon>
        <taxon>Rhabditida</taxon>
        <taxon>Rhabditina</taxon>
        <taxon>Diplogasteromorpha</taxon>
        <taxon>Diplogasteroidea</taxon>
        <taxon>Neodiplogasteridae</taxon>
        <taxon>Pristionchus</taxon>
    </lineage>
</organism>
<evidence type="ECO:0000256" key="2">
    <source>
        <dbReference type="ARBA" id="ARBA00022801"/>
    </source>
</evidence>
<dbReference type="PANTHER" id="PTHR23422:SF11">
    <property type="entry name" value="DIPEPTIDYL PEPTIDASE 3"/>
    <property type="match status" value="1"/>
</dbReference>
<evidence type="ECO:0000256" key="1">
    <source>
        <dbReference type="ARBA" id="ARBA00022723"/>
    </source>
</evidence>
<keyword evidence="2" id="KW-0378">Hydrolase</keyword>
<feature type="non-terminal residue" evidence="3">
    <location>
        <position position="1"/>
    </location>
</feature>
<dbReference type="AlphaFoldDB" id="A0AAV5SEM4"/>
<evidence type="ECO:0000313" key="3">
    <source>
        <dbReference type="EMBL" id="GMS81032.1"/>
    </source>
</evidence>
<comment type="caution">
    <text evidence="3">The sequence shown here is derived from an EMBL/GenBank/DDBJ whole genome shotgun (WGS) entry which is preliminary data.</text>
</comment>
<dbReference type="Proteomes" id="UP001432027">
    <property type="component" value="Unassembled WGS sequence"/>
</dbReference>
<dbReference type="InterPro" id="IPR039461">
    <property type="entry name" value="Peptidase_M49"/>
</dbReference>
<name>A0AAV5SEM4_9BILA</name>
<dbReference type="GO" id="GO:0005737">
    <property type="term" value="C:cytoplasm"/>
    <property type="evidence" value="ECO:0007669"/>
    <property type="project" value="TreeGrafter"/>
</dbReference>
<dbReference type="PANTHER" id="PTHR23422">
    <property type="entry name" value="DIPEPTIDYL PEPTIDASE III-RELATED"/>
    <property type="match status" value="1"/>
</dbReference>
<dbReference type="Pfam" id="PF03571">
    <property type="entry name" value="Peptidase_M49"/>
    <property type="match status" value="1"/>
</dbReference>
<evidence type="ECO:0000313" key="4">
    <source>
        <dbReference type="Proteomes" id="UP001432027"/>
    </source>
</evidence>
<dbReference type="Gene3D" id="3.30.540.30">
    <property type="match status" value="1"/>
</dbReference>
<dbReference type="EMBL" id="BTSX01000001">
    <property type="protein sequence ID" value="GMS81032.1"/>
    <property type="molecule type" value="Genomic_DNA"/>
</dbReference>
<reference evidence="3" key="1">
    <citation type="submission" date="2023-10" db="EMBL/GenBank/DDBJ databases">
        <title>Genome assembly of Pristionchus species.</title>
        <authorList>
            <person name="Yoshida K."/>
            <person name="Sommer R.J."/>
        </authorList>
    </citation>
    <scope>NUCLEOTIDE SEQUENCE</scope>
    <source>
        <strain evidence="3">RS0144</strain>
    </source>
</reference>
<sequence length="122" mass="13542">LWIKDVNPIVESYIGFIGNYKDPAGVRSEFEGFVAVVNKETSKKSTSLVDNAEIILESISANFHGERPTRRISSSSLTLPLLTLSLLEQVDDTWSSTFPITMKSVRTKDSRTLLSPIPSLLE</sequence>
<protein>
    <submittedName>
        <fullName evidence="3">Uncharacterized protein</fullName>
    </submittedName>
</protein>
<gene>
    <name evidence="3" type="ORF">PENTCL1PPCAC_3207</name>
</gene>
<dbReference type="GO" id="GO:0008239">
    <property type="term" value="F:dipeptidyl-peptidase activity"/>
    <property type="evidence" value="ECO:0007669"/>
    <property type="project" value="TreeGrafter"/>
</dbReference>
<keyword evidence="4" id="KW-1185">Reference proteome</keyword>